<protein>
    <submittedName>
        <fullName evidence="1">DUF4262 domain-containing protein</fullName>
    </submittedName>
</protein>
<accession>A0A931FFB3</accession>
<name>A0A931FFB3_9ACTN</name>
<reference evidence="1" key="1">
    <citation type="submission" date="2020-11" db="EMBL/GenBank/DDBJ databases">
        <title>Isolation and identification of active actinomycetes.</title>
        <authorList>
            <person name="Yu B."/>
        </authorList>
    </citation>
    <scope>NUCLEOTIDE SEQUENCE</scope>
    <source>
        <strain evidence="1">NEAU-YB345</strain>
    </source>
</reference>
<dbReference type="EMBL" id="JADPRT010000018">
    <property type="protein sequence ID" value="MBF9072677.1"/>
    <property type="molecule type" value="Genomic_DNA"/>
</dbReference>
<keyword evidence="2" id="KW-1185">Reference proteome</keyword>
<dbReference type="Proteomes" id="UP000657385">
    <property type="component" value="Unassembled WGS sequence"/>
</dbReference>
<dbReference type="AlphaFoldDB" id="A0A931FFB3"/>
<evidence type="ECO:0000313" key="2">
    <source>
        <dbReference type="Proteomes" id="UP000657385"/>
    </source>
</evidence>
<dbReference type="Pfam" id="PF14081">
    <property type="entry name" value="DUF4262"/>
    <property type="match status" value="1"/>
</dbReference>
<gene>
    <name evidence="1" type="ORF">I2501_32135</name>
</gene>
<sequence>MTGVAGGDLPGDWSYSIGLWHTLRSPEVAVFGVPAQTGMRILNVLGDAIREGNPLEPDQRRDDVLNGFPVAIRPVHPSWYRSFFGAALDYYQRPPLPITQMFWPDKQGRFPWEEDVEETCRATQPLLWIRREDSSGPWADEDPKRNWPFVTMLPYHEVRAAASVADGSQPVMRAEHSDSGLWTFEGVPSAEGREELVTTILGHLVGHHPDLKEVAWLAPGQSVLRQADGAWPAGG</sequence>
<comment type="caution">
    <text evidence="1">The sequence shown here is derived from an EMBL/GenBank/DDBJ whole genome shotgun (WGS) entry which is preliminary data.</text>
</comment>
<evidence type="ECO:0000313" key="1">
    <source>
        <dbReference type="EMBL" id="MBF9072677.1"/>
    </source>
</evidence>
<dbReference type="InterPro" id="IPR025358">
    <property type="entry name" value="DUF4262"/>
</dbReference>
<organism evidence="1 2">
    <name type="scientific">Streptacidiphilus fuscans</name>
    <dbReference type="NCBI Taxonomy" id="2789292"/>
    <lineage>
        <taxon>Bacteria</taxon>
        <taxon>Bacillati</taxon>
        <taxon>Actinomycetota</taxon>
        <taxon>Actinomycetes</taxon>
        <taxon>Kitasatosporales</taxon>
        <taxon>Streptomycetaceae</taxon>
        <taxon>Streptacidiphilus</taxon>
    </lineage>
</organism>
<proteinExistence type="predicted"/>